<keyword evidence="3" id="KW-1185">Reference proteome</keyword>
<dbReference type="KEGG" id="fcy:FRACYDRAFT_195131"/>
<dbReference type="PANTHER" id="PTHR14614:SF159">
    <property type="entry name" value="METHYLTRANSFERASE"/>
    <property type="match status" value="1"/>
</dbReference>
<dbReference type="InterPro" id="IPR019410">
    <property type="entry name" value="Methyltransf_16"/>
</dbReference>
<evidence type="ECO:0008006" key="4">
    <source>
        <dbReference type="Google" id="ProtNLM"/>
    </source>
</evidence>
<evidence type="ECO:0000313" key="2">
    <source>
        <dbReference type="EMBL" id="OEU09557.1"/>
    </source>
</evidence>
<organism evidence="2 3">
    <name type="scientific">Fragilariopsis cylindrus CCMP1102</name>
    <dbReference type="NCBI Taxonomy" id="635003"/>
    <lineage>
        <taxon>Eukaryota</taxon>
        <taxon>Sar</taxon>
        <taxon>Stramenopiles</taxon>
        <taxon>Ochrophyta</taxon>
        <taxon>Bacillariophyta</taxon>
        <taxon>Bacillariophyceae</taxon>
        <taxon>Bacillariophycidae</taxon>
        <taxon>Bacillariales</taxon>
        <taxon>Bacillariaceae</taxon>
        <taxon>Fragilariopsis</taxon>
    </lineage>
</organism>
<accession>A0A1E7EUN8</accession>
<dbReference type="Pfam" id="PF10294">
    <property type="entry name" value="Methyltransf_16"/>
    <property type="match status" value="1"/>
</dbReference>
<dbReference type="OrthoDB" id="194386at2759"/>
<dbReference type="PANTHER" id="PTHR14614">
    <property type="entry name" value="HEPATOCELLULAR CARCINOMA-ASSOCIATED ANTIGEN"/>
    <property type="match status" value="1"/>
</dbReference>
<dbReference type="AlphaFoldDB" id="A0A1E7EUN8"/>
<sequence>MISRNQTDTIADTTSTTTGHQQDFINRSASSSSAKYPTSSQDNRESPYYSTPDVIITPSPPTLTEPILLLEGDHYHISDDGIARSLYQLENTSITMSSTNDGLMIEEFYDLKRACKVFLIREKTNVRSKNNAHKPVIHLGRHQDSLLLQEISDGIVGAGTGSMTWDSSIAMSLYFASHPELMFGNVIELGSGVGYGGILNTIFRSYSSSAVPFHSMTLTDYSNEVLQYCKENVSRFFAAAASSSIQVTKLDWHDFLRGTGKSLDHAEKYDTVIACECAYRYPDIVALISTMKGLVKRKKTSKVHIFGPINRGQMLRLISELRQDESFHVREEYIDMARYRLEAPSPIDNDTFNDGLQSHHRVDPLQDVMSSSYRDQACKFYSRYDSKFLHVTCSLRFDTPKAKVSLSDID</sequence>
<protein>
    <recommendedName>
        <fullName evidence="4">S-adenosyl-L-methionine-dependent methyltransferase</fullName>
    </recommendedName>
</protein>
<dbReference type="Proteomes" id="UP000095751">
    <property type="component" value="Unassembled WGS sequence"/>
</dbReference>
<evidence type="ECO:0000256" key="1">
    <source>
        <dbReference type="SAM" id="MobiDB-lite"/>
    </source>
</evidence>
<dbReference type="EMBL" id="KV784375">
    <property type="protein sequence ID" value="OEU09557.1"/>
    <property type="molecule type" value="Genomic_DNA"/>
</dbReference>
<name>A0A1E7EUN8_9STRA</name>
<gene>
    <name evidence="2" type="ORF">FRACYDRAFT_195131</name>
</gene>
<evidence type="ECO:0000313" key="3">
    <source>
        <dbReference type="Proteomes" id="UP000095751"/>
    </source>
</evidence>
<proteinExistence type="predicted"/>
<dbReference type="InParanoid" id="A0A1E7EUN8"/>
<dbReference type="Gene3D" id="3.40.50.150">
    <property type="entry name" value="Vaccinia Virus protein VP39"/>
    <property type="match status" value="1"/>
</dbReference>
<feature type="region of interest" description="Disordered" evidence="1">
    <location>
        <begin position="1"/>
        <end position="56"/>
    </location>
</feature>
<reference evidence="2 3" key="1">
    <citation type="submission" date="2016-09" db="EMBL/GenBank/DDBJ databases">
        <title>Extensive genetic diversity and differential bi-allelic expression allows diatom success in the polar Southern Ocean.</title>
        <authorList>
            <consortium name="DOE Joint Genome Institute"/>
            <person name="Mock T."/>
            <person name="Otillar R.P."/>
            <person name="Strauss J."/>
            <person name="Dupont C."/>
            <person name="Frickenhaus S."/>
            <person name="Maumus F."/>
            <person name="Mcmullan M."/>
            <person name="Sanges R."/>
            <person name="Schmutz J."/>
            <person name="Toseland A."/>
            <person name="Valas R."/>
            <person name="Veluchamy A."/>
            <person name="Ward B.J."/>
            <person name="Allen A."/>
            <person name="Barry K."/>
            <person name="Falciatore A."/>
            <person name="Ferrante M."/>
            <person name="Fortunato A.E."/>
            <person name="Gloeckner G."/>
            <person name="Gruber A."/>
            <person name="Hipkin R."/>
            <person name="Janech M."/>
            <person name="Kroth P."/>
            <person name="Leese F."/>
            <person name="Lindquist E."/>
            <person name="Lyon B.R."/>
            <person name="Martin J."/>
            <person name="Mayer C."/>
            <person name="Parker M."/>
            <person name="Quesneville H."/>
            <person name="Raymond J."/>
            <person name="Uhlig C."/>
            <person name="Valentin K.U."/>
            <person name="Worden A.Z."/>
            <person name="Armbrust E.V."/>
            <person name="Bowler C."/>
            <person name="Green B."/>
            <person name="Moulton V."/>
            <person name="Van Oosterhout C."/>
            <person name="Grigoriev I."/>
        </authorList>
    </citation>
    <scope>NUCLEOTIDE SEQUENCE [LARGE SCALE GENOMIC DNA]</scope>
    <source>
        <strain evidence="2 3">CCMP1102</strain>
    </source>
</reference>
<feature type="compositionally biased region" description="Low complexity" evidence="1">
    <location>
        <begin position="7"/>
        <end position="18"/>
    </location>
</feature>
<dbReference type="InterPro" id="IPR029063">
    <property type="entry name" value="SAM-dependent_MTases_sf"/>
</dbReference>
<dbReference type="SUPFAM" id="SSF53335">
    <property type="entry name" value="S-adenosyl-L-methionine-dependent methyltransferases"/>
    <property type="match status" value="1"/>
</dbReference>